<feature type="transmembrane region" description="Helical" evidence="5">
    <location>
        <begin position="389"/>
        <end position="409"/>
    </location>
</feature>
<reference evidence="7 8" key="1">
    <citation type="journal article" date="2019" name="Nat. Microbiol.">
        <title>Mediterranean grassland soil C-N compound turnover is dependent on rainfall and depth, and is mediated by genomically divergent microorganisms.</title>
        <authorList>
            <person name="Diamond S."/>
            <person name="Andeer P.F."/>
            <person name="Li Z."/>
            <person name="Crits-Christoph A."/>
            <person name="Burstein D."/>
            <person name="Anantharaman K."/>
            <person name="Lane K.R."/>
            <person name="Thomas B.C."/>
            <person name="Pan C."/>
            <person name="Northen T.R."/>
            <person name="Banfield J.F."/>
        </authorList>
    </citation>
    <scope>NUCLEOTIDE SEQUENCE [LARGE SCALE GENOMIC DNA]</scope>
    <source>
        <strain evidence="7">WS_8</strain>
    </source>
</reference>
<keyword evidence="5" id="KW-1003">Cell membrane</keyword>
<sequence length="660" mass="70421">MAVDRSTPSLQEVHRSVPIPVGATWIRRLFAFAGPAYLVSVGYMDPGNWATDLAGGARFGYQLLWVLLMSNLMAVLLQTLAARLGVVTGKDLAQACRDYYPAWVSMPLWVLCEVAIIACDLAEVLGAAIGLKLLFGVPLLWGVMITALDVLLLLALSRLGMRRMEAFIVTLVATIGACFALEILLSRPEFAQILRGLIPRDGDGRFSLLRHAPGGGWSALGLNRESLYIAMGILGATVMPHNLYLHSALVQTRDVAASEQAKRQACRMNLVDSAVALNCAFFVNAAILVLAGAVFHGTGHQDVSRLEDAHRLLAPLLGTSLASVLFAVALLSSGQSSTITGTLAGQIVLEGFLHIRIRPWLRRMISRGLAIIPAVAFIAVRGSNAIDELLVLSQVVLSLQLSFAVIPLVTFTSDRSKMGVFASPPWVIALACLTSAIILSLNAKLVTQEVAGWLGSSPGPWLYLVVIPALAVIGGLLFYIVATPLIRRLAPALMRGLPELPPTPVLPTARASSEAEKPTGVGRYRRIAVALEMGPADQAVLAHVRTLAIPGETEIVLVHVAESAASRYLGPQSSDQESREDQLALDSLASQLQGLGIRTETRLGHGDAIGELARLVNDAAPDLLVTGAHRHQLIGDLVHGATASGVRHRVRCPVLTVPRD</sequence>
<keyword evidence="2 5" id="KW-0812">Transmembrane</keyword>
<dbReference type="Pfam" id="PF01566">
    <property type="entry name" value="Nramp"/>
    <property type="match status" value="2"/>
</dbReference>
<evidence type="ECO:0000313" key="8">
    <source>
        <dbReference type="Proteomes" id="UP000316609"/>
    </source>
</evidence>
<dbReference type="NCBIfam" id="TIGR01197">
    <property type="entry name" value="nramp"/>
    <property type="match status" value="1"/>
</dbReference>
<keyword evidence="5" id="KW-0769">Symport</keyword>
<keyword evidence="3 5" id="KW-1133">Transmembrane helix</keyword>
<dbReference type="Pfam" id="PF00582">
    <property type="entry name" value="Usp"/>
    <property type="match status" value="1"/>
</dbReference>
<dbReference type="InterPro" id="IPR001046">
    <property type="entry name" value="NRAMP_fam"/>
</dbReference>
<evidence type="ECO:0000256" key="3">
    <source>
        <dbReference type="ARBA" id="ARBA00022989"/>
    </source>
</evidence>
<feature type="transmembrane region" description="Helical" evidence="5">
    <location>
        <begin position="63"/>
        <end position="87"/>
    </location>
</feature>
<dbReference type="PANTHER" id="PTHR11706">
    <property type="entry name" value="SOLUTE CARRIER PROTEIN FAMILY 11 MEMBER"/>
    <property type="match status" value="1"/>
</dbReference>
<evidence type="ECO:0000256" key="2">
    <source>
        <dbReference type="ARBA" id="ARBA00022692"/>
    </source>
</evidence>
<dbReference type="NCBIfam" id="NF001923">
    <property type="entry name" value="PRK00701.1"/>
    <property type="match status" value="1"/>
</dbReference>
<feature type="transmembrane region" description="Helical" evidence="5">
    <location>
        <begin position="166"/>
        <end position="185"/>
    </location>
</feature>
<dbReference type="InterPro" id="IPR014729">
    <property type="entry name" value="Rossmann-like_a/b/a_fold"/>
</dbReference>
<feature type="transmembrane region" description="Helical" evidence="5">
    <location>
        <begin position="364"/>
        <end position="383"/>
    </location>
</feature>
<dbReference type="SUPFAM" id="SSF52402">
    <property type="entry name" value="Adenine nucleotide alpha hydrolases-like"/>
    <property type="match status" value="1"/>
</dbReference>
<dbReference type="Proteomes" id="UP000316609">
    <property type="component" value="Unassembled WGS sequence"/>
</dbReference>
<feature type="transmembrane region" description="Helical" evidence="5">
    <location>
        <begin position="270"/>
        <end position="292"/>
    </location>
</feature>
<protein>
    <recommendedName>
        <fullName evidence="5">Divalent metal cation transporter MntH</fullName>
    </recommendedName>
</protein>
<dbReference type="GO" id="GO:0015293">
    <property type="term" value="F:symporter activity"/>
    <property type="evidence" value="ECO:0007669"/>
    <property type="project" value="UniProtKB-UniRule"/>
</dbReference>
<proteinExistence type="inferred from homology"/>
<dbReference type="PANTHER" id="PTHR11706:SF75">
    <property type="entry name" value="ETHYLENE-INSENSITIVE PROTEIN 2"/>
    <property type="match status" value="1"/>
</dbReference>
<organism evidence="7 8">
    <name type="scientific">Eiseniibacteriota bacterium</name>
    <dbReference type="NCBI Taxonomy" id="2212470"/>
    <lineage>
        <taxon>Bacteria</taxon>
        <taxon>Candidatus Eiseniibacteriota</taxon>
    </lineage>
</organism>
<dbReference type="EMBL" id="VBOY01000035">
    <property type="protein sequence ID" value="TMQ67589.1"/>
    <property type="molecule type" value="Genomic_DNA"/>
</dbReference>
<feature type="transmembrane region" description="Helical" evidence="5">
    <location>
        <begin position="421"/>
        <end position="441"/>
    </location>
</feature>
<evidence type="ECO:0000256" key="4">
    <source>
        <dbReference type="ARBA" id="ARBA00023136"/>
    </source>
</evidence>
<dbReference type="GO" id="GO:0005886">
    <property type="term" value="C:plasma membrane"/>
    <property type="evidence" value="ECO:0007669"/>
    <property type="project" value="UniProtKB-SubCell"/>
</dbReference>
<keyword evidence="4 5" id="KW-0472">Membrane</keyword>
<dbReference type="GO" id="GO:0005384">
    <property type="term" value="F:manganese ion transmembrane transporter activity"/>
    <property type="evidence" value="ECO:0007669"/>
    <property type="project" value="TreeGrafter"/>
</dbReference>
<evidence type="ECO:0000313" key="7">
    <source>
        <dbReference type="EMBL" id="TMQ67589.1"/>
    </source>
</evidence>
<dbReference type="PRINTS" id="PR00447">
    <property type="entry name" value="NATRESASSCMP"/>
</dbReference>
<keyword evidence="5" id="KW-0813">Transport</keyword>
<feature type="domain" description="UspA" evidence="6">
    <location>
        <begin position="524"/>
        <end position="658"/>
    </location>
</feature>
<dbReference type="CDD" id="cd00293">
    <property type="entry name" value="USP-like"/>
    <property type="match status" value="1"/>
</dbReference>
<evidence type="ECO:0000256" key="5">
    <source>
        <dbReference type="HAMAP-Rule" id="MF_00221"/>
    </source>
</evidence>
<keyword evidence="5" id="KW-0406">Ion transport</keyword>
<evidence type="ECO:0000259" key="6">
    <source>
        <dbReference type="Pfam" id="PF00582"/>
    </source>
</evidence>
<dbReference type="Gene3D" id="3.40.50.620">
    <property type="entry name" value="HUPs"/>
    <property type="match status" value="1"/>
</dbReference>
<dbReference type="GO" id="GO:0034755">
    <property type="term" value="P:iron ion transmembrane transport"/>
    <property type="evidence" value="ECO:0007669"/>
    <property type="project" value="TreeGrafter"/>
</dbReference>
<dbReference type="GO" id="GO:0046872">
    <property type="term" value="F:metal ion binding"/>
    <property type="evidence" value="ECO:0007669"/>
    <property type="project" value="UniProtKB-UniRule"/>
</dbReference>
<name>A0A538TVE0_UNCEI</name>
<gene>
    <name evidence="5" type="primary">mntH</name>
    <name evidence="7" type="ORF">E6K78_04205</name>
</gene>
<accession>A0A538TVE0</accession>
<dbReference type="InterPro" id="IPR006016">
    <property type="entry name" value="UspA"/>
</dbReference>
<feature type="transmembrane region" description="Helical" evidence="5">
    <location>
        <begin position="227"/>
        <end position="249"/>
    </location>
</feature>
<comment type="function">
    <text evidence="5">H(+)-stimulated, divalent metal cation uptake system.</text>
</comment>
<feature type="transmembrane region" description="Helical" evidence="5">
    <location>
        <begin position="312"/>
        <end position="331"/>
    </location>
</feature>
<feature type="transmembrane region" description="Helical" evidence="5">
    <location>
        <begin position="461"/>
        <end position="486"/>
    </location>
</feature>
<dbReference type="GO" id="GO:0015086">
    <property type="term" value="F:cadmium ion transmembrane transporter activity"/>
    <property type="evidence" value="ECO:0007669"/>
    <property type="project" value="TreeGrafter"/>
</dbReference>
<comment type="similarity">
    <text evidence="5">Belongs to the NRAMP family.</text>
</comment>
<feature type="transmembrane region" description="Helical" evidence="5">
    <location>
        <begin position="25"/>
        <end position="43"/>
    </location>
</feature>
<dbReference type="AlphaFoldDB" id="A0A538TVE0"/>
<dbReference type="HAMAP" id="MF_00221">
    <property type="entry name" value="NRAMP"/>
    <property type="match status" value="1"/>
</dbReference>
<feature type="transmembrane region" description="Helical" evidence="5">
    <location>
        <begin position="135"/>
        <end position="154"/>
    </location>
</feature>
<dbReference type="NCBIfam" id="NF037982">
    <property type="entry name" value="Nramp_1"/>
    <property type="match status" value="1"/>
</dbReference>
<comment type="subcellular location">
    <subcellularLocation>
        <location evidence="5">Cell membrane</location>
        <topology evidence="5">Multi-pass membrane protein</topology>
    </subcellularLocation>
    <subcellularLocation>
        <location evidence="1">Membrane</location>
        <topology evidence="1">Multi-pass membrane protein</topology>
    </subcellularLocation>
</comment>
<comment type="caution">
    <text evidence="7">The sequence shown here is derived from an EMBL/GenBank/DDBJ whole genome shotgun (WGS) entry which is preliminary data.</text>
</comment>
<evidence type="ECO:0000256" key="1">
    <source>
        <dbReference type="ARBA" id="ARBA00004141"/>
    </source>
</evidence>